<dbReference type="OrthoDB" id="771052at2"/>
<proteinExistence type="predicted"/>
<sequence length="146" mass="16290">MKRLILFICVCSFLSCKKNNKAEENITDYYWVLKTAVITPAKIINGKSTTDYKNALGEGSCLASNYTFNFLSTGIYQVSSNGSLCDMVANNNDQKWSKDGNVITLLNNYAAIKQLTVSGNVMLQTTSFTENNVNYNIIYTYSAIKK</sequence>
<evidence type="ECO:0008006" key="3">
    <source>
        <dbReference type="Google" id="ProtNLM"/>
    </source>
</evidence>
<dbReference type="EMBL" id="SWBR01000001">
    <property type="protein sequence ID" value="TKC12910.1"/>
    <property type="molecule type" value="Genomic_DNA"/>
</dbReference>
<evidence type="ECO:0000313" key="2">
    <source>
        <dbReference type="Proteomes" id="UP000309488"/>
    </source>
</evidence>
<comment type="caution">
    <text evidence="1">The sequence shown here is derived from an EMBL/GenBank/DDBJ whole genome shotgun (WGS) entry which is preliminary data.</text>
</comment>
<dbReference type="PROSITE" id="PS51257">
    <property type="entry name" value="PROKAR_LIPOPROTEIN"/>
    <property type="match status" value="1"/>
</dbReference>
<organism evidence="1 2">
    <name type="scientific">Pedobacter polaris</name>
    <dbReference type="NCBI Taxonomy" id="2571273"/>
    <lineage>
        <taxon>Bacteria</taxon>
        <taxon>Pseudomonadati</taxon>
        <taxon>Bacteroidota</taxon>
        <taxon>Sphingobacteriia</taxon>
        <taxon>Sphingobacteriales</taxon>
        <taxon>Sphingobacteriaceae</taxon>
        <taxon>Pedobacter</taxon>
    </lineage>
</organism>
<gene>
    <name evidence="1" type="ORF">FA048_04645</name>
</gene>
<dbReference type="Proteomes" id="UP000309488">
    <property type="component" value="Unassembled WGS sequence"/>
</dbReference>
<dbReference type="AlphaFoldDB" id="A0A4U1CX45"/>
<protein>
    <recommendedName>
        <fullName evidence="3">Lipocalin-like domain-containing protein</fullName>
    </recommendedName>
</protein>
<dbReference type="RefSeq" id="WP_136839033.1">
    <property type="nucleotide sequence ID" value="NZ_SWBR01000001.1"/>
</dbReference>
<name>A0A4U1CX45_9SPHI</name>
<reference evidence="1 2" key="1">
    <citation type="submission" date="2019-04" db="EMBL/GenBank/DDBJ databases">
        <title>Pedobacter sp. RP-3-22 sp. nov., isolated from Arctic soil.</title>
        <authorList>
            <person name="Dahal R.H."/>
            <person name="Kim D.-U."/>
        </authorList>
    </citation>
    <scope>NUCLEOTIDE SEQUENCE [LARGE SCALE GENOMIC DNA]</scope>
    <source>
        <strain evidence="1 2">RP-3-22</strain>
    </source>
</reference>
<keyword evidence="2" id="KW-1185">Reference proteome</keyword>
<evidence type="ECO:0000313" key="1">
    <source>
        <dbReference type="EMBL" id="TKC12910.1"/>
    </source>
</evidence>
<accession>A0A4U1CX45</accession>